<gene>
    <name evidence="9" type="ORF">ETH_00001715</name>
</gene>
<dbReference type="GO" id="GO:0006207">
    <property type="term" value="P:'de novo' pyrimidine nucleobase biosynthetic process"/>
    <property type="evidence" value="ECO:0007669"/>
    <property type="project" value="TreeGrafter"/>
</dbReference>
<dbReference type="GO" id="GO:0044205">
    <property type="term" value="P:'de novo' UMP biosynthetic process"/>
    <property type="evidence" value="ECO:0007669"/>
    <property type="project" value="UniProtKB-UniPathway"/>
</dbReference>
<dbReference type="PROSITE" id="PS00483">
    <property type="entry name" value="DIHYDROOROTASE_2"/>
    <property type="match status" value="1"/>
</dbReference>
<dbReference type="GeneID" id="25249558"/>
<dbReference type="EMBL" id="HG675705">
    <property type="protein sequence ID" value="CDJ42252.1"/>
    <property type="molecule type" value="Genomic_DNA"/>
</dbReference>
<dbReference type="Gene3D" id="3.20.20.140">
    <property type="entry name" value="Metal-dependent hydrolases"/>
    <property type="match status" value="1"/>
</dbReference>
<dbReference type="EC" id="3.5.2.3" evidence="3"/>
<keyword evidence="7" id="KW-0665">Pyrimidine biosynthesis</keyword>
<dbReference type="GO" id="GO:0004151">
    <property type="term" value="F:dihydroorotase activity"/>
    <property type="evidence" value="ECO:0007669"/>
    <property type="project" value="UniProtKB-EC"/>
</dbReference>
<dbReference type="OrthoDB" id="1670005at2759"/>
<dbReference type="UniPathway" id="UPA00070">
    <property type="reaction ID" value="UER00117"/>
</dbReference>
<dbReference type="Pfam" id="PF04909">
    <property type="entry name" value="Amidohydro_2"/>
    <property type="match status" value="1"/>
</dbReference>
<name>U6KVT5_EIMTE</name>
<evidence type="ECO:0000256" key="3">
    <source>
        <dbReference type="ARBA" id="ARBA00012860"/>
    </source>
</evidence>
<dbReference type="AlphaFoldDB" id="U6KVT5"/>
<keyword evidence="4" id="KW-0479">Metal-binding</keyword>
<sequence>MVMMGLNGGRLVMPMADDMHTHLRQVELMDMVTLQIRKGGCDRVLVMPNTVPPIVTCSQALEYRNELLKRDPNVNYLMTLYLCREIDADDIAKRAKESHVVGVKLYPRGVTTNSEAGVEDLTQYEGVFKVMEELGMSLHIHAEKPDAPTLRAEEMFLPIFEDLHSRFPKLKIVFEHISTAAAVKAIKGKPNVAASITAHHLRLTTEDVWTTEDVQRQMDCSDKSSIQPRVAHSHNFCKPIAKSAEDREALLQVVREGHPQFFLGSDSAPHPRHKKDSYPPAAGVFTQPFLLAYLADTFARAGCLDKLQSFACENAAAFFGLPKKELVEGEDCVVLEQTPCRIPNVVCGAEGTSTDVVPFLAGHELGYTLKVVPFSRSLEARQ</sequence>
<dbReference type="InterPro" id="IPR002195">
    <property type="entry name" value="Dihydroorotase_CS"/>
</dbReference>
<keyword evidence="10" id="KW-1185">Reference proteome</keyword>
<keyword evidence="6" id="KW-0862">Zinc</keyword>
<feature type="domain" description="Amidohydrolase-related" evidence="8">
    <location>
        <begin position="88"/>
        <end position="209"/>
    </location>
</feature>
<dbReference type="RefSeq" id="XP_013233002.1">
    <property type="nucleotide sequence ID" value="XM_013377548.1"/>
</dbReference>
<evidence type="ECO:0000256" key="5">
    <source>
        <dbReference type="ARBA" id="ARBA00022801"/>
    </source>
</evidence>
<dbReference type="PANTHER" id="PTHR43137:SF1">
    <property type="entry name" value="DIHYDROOROTASE"/>
    <property type="match status" value="1"/>
</dbReference>
<evidence type="ECO:0000259" key="8">
    <source>
        <dbReference type="Pfam" id="PF04909"/>
    </source>
</evidence>
<reference evidence="9" key="2">
    <citation type="submission" date="2013-10" db="EMBL/GenBank/DDBJ databases">
        <authorList>
            <person name="Aslett M."/>
        </authorList>
    </citation>
    <scope>NUCLEOTIDE SEQUENCE [LARGE SCALE GENOMIC DNA]</scope>
    <source>
        <strain evidence="9">Houghton</strain>
    </source>
</reference>
<dbReference type="NCBIfam" id="TIGR00856">
    <property type="entry name" value="pyrC_dimer"/>
    <property type="match status" value="1"/>
</dbReference>
<dbReference type="InterPro" id="IPR006680">
    <property type="entry name" value="Amidohydro-rel"/>
</dbReference>
<accession>U6KVT5</accession>
<evidence type="ECO:0000256" key="1">
    <source>
        <dbReference type="ARBA" id="ARBA00004880"/>
    </source>
</evidence>
<comment type="similarity">
    <text evidence="2">Belongs to the metallo-dependent hydrolases superfamily. DHOase family. Class II DHOase subfamily.</text>
</comment>
<dbReference type="PIRSF" id="PIRSF001237">
    <property type="entry name" value="DHOdimr"/>
    <property type="match status" value="1"/>
</dbReference>
<dbReference type="OMA" id="TLHHISM"/>
<dbReference type="InterPro" id="IPR004721">
    <property type="entry name" value="DHOdimr"/>
</dbReference>
<comment type="pathway">
    <text evidence="1">Pyrimidine metabolism; UMP biosynthesis via de novo pathway; (S)-dihydroorotate from bicarbonate: step 3/3.</text>
</comment>
<evidence type="ECO:0000256" key="4">
    <source>
        <dbReference type="ARBA" id="ARBA00022723"/>
    </source>
</evidence>
<dbReference type="Proteomes" id="UP000030747">
    <property type="component" value="Unassembled WGS sequence"/>
</dbReference>
<keyword evidence="5" id="KW-0378">Hydrolase</keyword>
<evidence type="ECO:0000313" key="9">
    <source>
        <dbReference type="EMBL" id="CDJ42252.1"/>
    </source>
</evidence>
<dbReference type="GO" id="GO:0046872">
    <property type="term" value="F:metal ion binding"/>
    <property type="evidence" value="ECO:0007669"/>
    <property type="project" value="UniProtKB-KW"/>
</dbReference>
<evidence type="ECO:0000256" key="7">
    <source>
        <dbReference type="ARBA" id="ARBA00022975"/>
    </source>
</evidence>
<dbReference type="HAMAP" id="MF_00219">
    <property type="entry name" value="PyrC_classII"/>
    <property type="match status" value="1"/>
</dbReference>
<organism evidence="9 10">
    <name type="scientific">Eimeria tenella</name>
    <name type="common">Coccidian parasite</name>
    <dbReference type="NCBI Taxonomy" id="5802"/>
    <lineage>
        <taxon>Eukaryota</taxon>
        <taxon>Sar</taxon>
        <taxon>Alveolata</taxon>
        <taxon>Apicomplexa</taxon>
        <taxon>Conoidasida</taxon>
        <taxon>Coccidia</taxon>
        <taxon>Eucoccidiorida</taxon>
        <taxon>Eimeriorina</taxon>
        <taxon>Eimeriidae</taxon>
        <taxon>Eimeria</taxon>
    </lineage>
</organism>
<dbReference type="VEuPathDB" id="ToxoDB:ETH2_1405600"/>
<dbReference type="PANTHER" id="PTHR43137">
    <property type="entry name" value="DIHYDROOROTASE"/>
    <property type="match status" value="1"/>
</dbReference>
<dbReference type="VEuPathDB" id="ToxoDB:ETH_00001715"/>
<reference evidence="9" key="1">
    <citation type="submission" date="2013-10" db="EMBL/GenBank/DDBJ databases">
        <title>Genomic analysis of the causative agents of coccidiosis in chickens.</title>
        <authorList>
            <person name="Reid A.J."/>
            <person name="Blake D."/>
            <person name="Billington K."/>
            <person name="Browne H."/>
            <person name="Dunn M."/>
            <person name="Hung S."/>
            <person name="Kawahara F."/>
            <person name="Miranda-Saavedra D."/>
            <person name="Mourier T."/>
            <person name="Nagra H."/>
            <person name="Otto T.D."/>
            <person name="Rawlings N."/>
            <person name="Sanchez A."/>
            <person name="Sanders M."/>
            <person name="Subramaniam C."/>
            <person name="Tay Y."/>
            <person name="Dear P."/>
            <person name="Doerig C."/>
            <person name="Gruber A."/>
            <person name="Parkinson J."/>
            <person name="Shirley M."/>
            <person name="Wan K.L."/>
            <person name="Berriman M."/>
            <person name="Tomley F."/>
            <person name="Pain A."/>
        </authorList>
    </citation>
    <scope>NUCLEOTIDE SEQUENCE [LARGE SCALE GENOMIC DNA]</scope>
    <source>
        <strain evidence="9">Houghton</strain>
    </source>
</reference>
<evidence type="ECO:0000313" key="10">
    <source>
        <dbReference type="Proteomes" id="UP000030747"/>
    </source>
</evidence>
<protein>
    <recommendedName>
        <fullName evidence="3">dihydroorotase</fullName>
        <ecNumber evidence="3">3.5.2.3</ecNumber>
    </recommendedName>
</protein>
<evidence type="ECO:0000256" key="2">
    <source>
        <dbReference type="ARBA" id="ARBA00005631"/>
    </source>
</evidence>
<dbReference type="InterPro" id="IPR032466">
    <property type="entry name" value="Metal_Hydrolase"/>
</dbReference>
<evidence type="ECO:0000256" key="6">
    <source>
        <dbReference type="ARBA" id="ARBA00022833"/>
    </source>
</evidence>
<proteinExistence type="inferred from homology"/>
<dbReference type="SUPFAM" id="SSF51556">
    <property type="entry name" value="Metallo-dependent hydrolases"/>
    <property type="match status" value="1"/>
</dbReference>
<dbReference type="GO" id="GO:0005737">
    <property type="term" value="C:cytoplasm"/>
    <property type="evidence" value="ECO:0007669"/>
    <property type="project" value="TreeGrafter"/>
</dbReference>